<sequence length="144" mass="16188">MADHQQPALDVDAARADLLRRQIRIAIETVFRLQREQGDPISWEVYNLQPRETPGEIILTEEEVDILMTDEVLVRELGRFIAQEIDGVNVRDDDDEADDQESEPDEDTYNVLVARHGVPIAPVELLLSPSKTGANGRFVVNAAQ</sequence>
<dbReference type="AlphaFoldDB" id="A0AAN8I835"/>
<proteinExistence type="predicted"/>
<reference evidence="2 3" key="1">
    <citation type="submission" date="2022-12" db="EMBL/GenBank/DDBJ databases">
        <title>Genomic features and morphological characterization of a novel Knufia sp. strain isolated from spacecraft assembly facility.</title>
        <authorList>
            <person name="Teixeira M."/>
            <person name="Chander A.M."/>
            <person name="Stajich J.E."/>
            <person name="Venkateswaran K."/>
        </authorList>
    </citation>
    <scope>NUCLEOTIDE SEQUENCE [LARGE SCALE GENOMIC DNA]</scope>
    <source>
        <strain evidence="2 3">FJI-L2-BK-P2</strain>
    </source>
</reference>
<evidence type="ECO:0000313" key="2">
    <source>
        <dbReference type="EMBL" id="KAK5954036.1"/>
    </source>
</evidence>
<evidence type="ECO:0000313" key="3">
    <source>
        <dbReference type="Proteomes" id="UP001316803"/>
    </source>
</evidence>
<evidence type="ECO:0000256" key="1">
    <source>
        <dbReference type="SAM" id="MobiDB-lite"/>
    </source>
</evidence>
<protein>
    <submittedName>
        <fullName evidence="2">Uncharacterized protein</fullName>
    </submittedName>
</protein>
<dbReference type="EMBL" id="JAKLMC020000009">
    <property type="protein sequence ID" value="KAK5954036.1"/>
    <property type="molecule type" value="Genomic_DNA"/>
</dbReference>
<feature type="compositionally biased region" description="Acidic residues" evidence="1">
    <location>
        <begin position="92"/>
        <end position="107"/>
    </location>
</feature>
<organism evidence="2 3">
    <name type="scientific">Knufia fluminis</name>
    <dbReference type="NCBI Taxonomy" id="191047"/>
    <lineage>
        <taxon>Eukaryota</taxon>
        <taxon>Fungi</taxon>
        <taxon>Dikarya</taxon>
        <taxon>Ascomycota</taxon>
        <taxon>Pezizomycotina</taxon>
        <taxon>Eurotiomycetes</taxon>
        <taxon>Chaetothyriomycetidae</taxon>
        <taxon>Chaetothyriales</taxon>
        <taxon>Trichomeriaceae</taxon>
        <taxon>Knufia</taxon>
    </lineage>
</organism>
<gene>
    <name evidence="2" type="ORF">OHC33_004607</name>
</gene>
<keyword evidence="3" id="KW-1185">Reference proteome</keyword>
<accession>A0AAN8I835</accession>
<comment type="caution">
    <text evidence="2">The sequence shown here is derived from an EMBL/GenBank/DDBJ whole genome shotgun (WGS) entry which is preliminary data.</text>
</comment>
<feature type="region of interest" description="Disordered" evidence="1">
    <location>
        <begin position="88"/>
        <end position="107"/>
    </location>
</feature>
<name>A0AAN8I835_9EURO</name>
<dbReference type="Proteomes" id="UP001316803">
    <property type="component" value="Unassembled WGS sequence"/>
</dbReference>